<dbReference type="InterPro" id="IPR011006">
    <property type="entry name" value="CheY-like_superfamily"/>
</dbReference>
<evidence type="ECO:0000313" key="4">
    <source>
        <dbReference type="EMBL" id="AWM76612.1"/>
    </source>
</evidence>
<sequence>MGFSSDSRARFNLEQVSILLLEETPLGMSVLVQIMNGFGGRKLHRCDSVEKAQKIVRETELDLLIVDAMASGGGYDFVHWLRSSGIRPNCYAPVLLTAAHTPAAAIVNARDCGAHIVMAKPLTPKAVLDRIIWVARAGRRFVESDKFVGPDRRFKDAGVPKGVGAGRRREDSAQGRD</sequence>
<feature type="compositionally biased region" description="Basic and acidic residues" evidence="2">
    <location>
        <begin position="167"/>
        <end position="177"/>
    </location>
</feature>
<feature type="domain" description="Response regulatory" evidence="3">
    <location>
        <begin position="17"/>
        <end position="135"/>
    </location>
</feature>
<dbReference type="SMART" id="SM00448">
    <property type="entry name" value="REC"/>
    <property type="match status" value="1"/>
</dbReference>
<dbReference type="Proteomes" id="UP000247763">
    <property type="component" value="Chromosome"/>
</dbReference>
<feature type="region of interest" description="Disordered" evidence="2">
    <location>
        <begin position="150"/>
        <end position="177"/>
    </location>
</feature>
<dbReference type="EMBL" id="CP029479">
    <property type="protein sequence ID" value="AWM76612.1"/>
    <property type="molecule type" value="Genomic_DNA"/>
</dbReference>
<dbReference type="CDD" id="cd00156">
    <property type="entry name" value="REC"/>
    <property type="match status" value="1"/>
</dbReference>
<dbReference type="RefSeq" id="WP_110449181.1">
    <property type="nucleotide sequence ID" value="NZ_CP029479.1"/>
</dbReference>
<evidence type="ECO:0000256" key="2">
    <source>
        <dbReference type="SAM" id="MobiDB-lite"/>
    </source>
</evidence>
<evidence type="ECO:0000259" key="3">
    <source>
        <dbReference type="PROSITE" id="PS50110"/>
    </source>
</evidence>
<dbReference type="Gene3D" id="3.40.50.2300">
    <property type="match status" value="1"/>
</dbReference>
<dbReference type="SUPFAM" id="SSF52172">
    <property type="entry name" value="CheY-like"/>
    <property type="match status" value="1"/>
</dbReference>
<dbReference type="Pfam" id="PF00072">
    <property type="entry name" value="Response_reg"/>
    <property type="match status" value="1"/>
</dbReference>
<dbReference type="GO" id="GO:0000160">
    <property type="term" value="P:phosphorelay signal transduction system"/>
    <property type="evidence" value="ECO:0007669"/>
    <property type="project" value="InterPro"/>
</dbReference>
<dbReference type="PROSITE" id="PS50110">
    <property type="entry name" value="RESPONSE_REGULATORY"/>
    <property type="match status" value="1"/>
</dbReference>
<keyword evidence="1" id="KW-0597">Phosphoprotein</keyword>
<name>A0A2Z3HMZ5_9CAUL</name>
<proteinExistence type="predicted"/>
<keyword evidence="5" id="KW-1185">Reference proteome</keyword>
<feature type="modified residue" description="4-aspartylphosphate" evidence="1">
    <location>
        <position position="67"/>
    </location>
</feature>
<organism evidence="4 5">
    <name type="scientific">Phenylobacterium parvum</name>
    <dbReference type="NCBI Taxonomy" id="2201350"/>
    <lineage>
        <taxon>Bacteria</taxon>
        <taxon>Pseudomonadati</taxon>
        <taxon>Pseudomonadota</taxon>
        <taxon>Alphaproteobacteria</taxon>
        <taxon>Caulobacterales</taxon>
        <taxon>Caulobacteraceae</taxon>
        <taxon>Phenylobacterium</taxon>
    </lineage>
</organism>
<dbReference type="KEGG" id="phb:HYN04_01815"/>
<dbReference type="InterPro" id="IPR001789">
    <property type="entry name" value="Sig_transdc_resp-reg_receiver"/>
</dbReference>
<dbReference type="OrthoDB" id="7202050at2"/>
<evidence type="ECO:0000313" key="5">
    <source>
        <dbReference type="Proteomes" id="UP000247763"/>
    </source>
</evidence>
<protein>
    <submittedName>
        <fullName evidence="4">Two-component system response regulator</fullName>
    </submittedName>
</protein>
<reference evidence="5" key="1">
    <citation type="submission" date="2018-05" db="EMBL/GenBank/DDBJ databases">
        <title>Genome sequencing of Phenylobacterium sp. HYN0004.</title>
        <authorList>
            <person name="Yi H."/>
            <person name="Baek C."/>
        </authorList>
    </citation>
    <scope>NUCLEOTIDE SEQUENCE [LARGE SCALE GENOMIC DNA]</scope>
    <source>
        <strain evidence="5">HYN0004</strain>
    </source>
</reference>
<evidence type="ECO:0000256" key="1">
    <source>
        <dbReference type="PROSITE-ProRule" id="PRU00169"/>
    </source>
</evidence>
<gene>
    <name evidence="4" type="ORF">HYN04_01815</name>
</gene>
<dbReference type="AlphaFoldDB" id="A0A2Z3HMZ5"/>
<accession>A0A2Z3HMZ5</accession>